<evidence type="ECO:0000313" key="1">
    <source>
        <dbReference type="EMBL" id="MCI30296.1"/>
    </source>
</evidence>
<dbReference type="EMBL" id="LXQA010178528">
    <property type="protein sequence ID" value="MCI30296.1"/>
    <property type="molecule type" value="Genomic_DNA"/>
</dbReference>
<feature type="non-terminal residue" evidence="1">
    <location>
        <position position="1"/>
    </location>
</feature>
<comment type="caution">
    <text evidence="1">The sequence shown here is derived from an EMBL/GenBank/DDBJ whole genome shotgun (WGS) entry which is preliminary data.</text>
</comment>
<evidence type="ECO:0000313" key="2">
    <source>
        <dbReference type="Proteomes" id="UP000265520"/>
    </source>
</evidence>
<keyword evidence="2" id="KW-1185">Reference proteome</keyword>
<organism evidence="1 2">
    <name type="scientific">Trifolium medium</name>
    <dbReference type="NCBI Taxonomy" id="97028"/>
    <lineage>
        <taxon>Eukaryota</taxon>
        <taxon>Viridiplantae</taxon>
        <taxon>Streptophyta</taxon>
        <taxon>Embryophyta</taxon>
        <taxon>Tracheophyta</taxon>
        <taxon>Spermatophyta</taxon>
        <taxon>Magnoliopsida</taxon>
        <taxon>eudicotyledons</taxon>
        <taxon>Gunneridae</taxon>
        <taxon>Pentapetalae</taxon>
        <taxon>rosids</taxon>
        <taxon>fabids</taxon>
        <taxon>Fabales</taxon>
        <taxon>Fabaceae</taxon>
        <taxon>Papilionoideae</taxon>
        <taxon>50 kb inversion clade</taxon>
        <taxon>NPAAA clade</taxon>
        <taxon>Hologalegina</taxon>
        <taxon>IRL clade</taxon>
        <taxon>Trifolieae</taxon>
        <taxon>Trifolium</taxon>
    </lineage>
</organism>
<dbReference type="Proteomes" id="UP000265520">
    <property type="component" value="Unassembled WGS sequence"/>
</dbReference>
<sequence length="86" mass="9559">HLSEPELAERREKGLCFNCDQKWSRQHRCGGRAFLLLADEEGDEVEFSQLESTIAIDPPSDETPQAQLSLHALAGSQATDTFRGCN</sequence>
<dbReference type="AlphaFoldDB" id="A0A392R379"/>
<name>A0A392R379_9FABA</name>
<accession>A0A392R379</accession>
<reference evidence="1 2" key="1">
    <citation type="journal article" date="2018" name="Front. Plant Sci.">
        <title>Red Clover (Trifolium pratense) and Zigzag Clover (T. medium) - A Picture of Genomic Similarities and Differences.</title>
        <authorList>
            <person name="Dluhosova J."/>
            <person name="Istvanek J."/>
            <person name="Nedelnik J."/>
            <person name="Repkova J."/>
        </authorList>
    </citation>
    <scope>NUCLEOTIDE SEQUENCE [LARGE SCALE GENOMIC DNA]</scope>
    <source>
        <strain evidence="2">cv. 10/8</strain>
        <tissue evidence="1">Leaf</tissue>
    </source>
</reference>
<proteinExistence type="predicted"/>
<protein>
    <submittedName>
        <fullName evidence="1">Uncharacterized protein</fullName>
    </submittedName>
</protein>